<dbReference type="PATRIC" id="fig|480.237.peg.1468"/>
<evidence type="ECO:0000313" key="1">
    <source>
        <dbReference type="EMBL" id="OAU97015.1"/>
    </source>
</evidence>
<name>A0A198UL02_MORCA</name>
<dbReference type="Proteomes" id="UP000078228">
    <property type="component" value="Unassembled WGS sequence"/>
</dbReference>
<sequence length="37" mass="4070">MVDENGQRLILSKIVADGVESMGFYVKISKILLMAIS</sequence>
<keyword evidence="2" id="KW-1185">Reference proteome</keyword>
<protein>
    <submittedName>
        <fullName evidence="1">Uncharacterized protein</fullName>
    </submittedName>
</protein>
<dbReference type="AlphaFoldDB" id="A0A198UL02"/>
<gene>
    <name evidence="1" type="ORF">AO384_0751</name>
</gene>
<organism evidence="1 2">
    <name type="scientific">Moraxella catarrhalis</name>
    <name type="common">Branhamella catarrhalis</name>
    <dbReference type="NCBI Taxonomy" id="480"/>
    <lineage>
        <taxon>Bacteria</taxon>
        <taxon>Pseudomonadati</taxon>
        <taxon>Pseudomonadota</taxon>
        <taxon>Gammaproteobacteria</taxon>
        <taxon>Moraxellales</taxon>
        <taxon>Moraxellaceae</taxon>
        <taxon>Moraxella</taxon>
    </lineage>
</organism>
<dbReference type="EMBL" id="LXHC01000010">
    <property type="protein sequence ID" value="OAU97015.1"/>
    <property type="molecule type" value="Genomic_DNA"/>
</dbReference>
<comment type="caution">
    <text evidence="1">The sequence shown here is derived from an EMBL/GenBank/DDBJ whole genome shotgun (WGS) entry which is preliminary data.</text>
</comment>
<accession>A0A198UL02</accession>
<proteinExistence type="predicted"/>
<evidence type="ECO:0000313" key="2">
    <source>
        <dbReference type="Proteomes" id="UP000078228"/>
    </source>
</evidence>
<reference evidence="1 2" key="1">
    <citation type="journal article" date="2016" name="Genome Biol. Evol.">
        <title>Comparative Genomic Analyses of the Moraxella catarrhalis Serosensitive and Seroresistant Lineages Demonstrate Their Independent Evolution.</title>
        <authorList>
            <person name="Earl J.P."/>
            <person name="de Vries S.P."/>
            <person name="Ahmed A."/>
            <person name="Powell E."/>
            <person name="Schultz M.P."/>
            <person name="Hermans P.W."/>
            <person name="Hill D.J."/>
            <person name="Zhou Z."/>
            <person name="Constantinidou C.I."/>
            <person name="Hu F.Z."/>
            <person name="Bootsma H.J."/>
            <person name="Ehrlich G.D."/>
        </authorList>
    </citation>
    <scope>NUCLEOTIDE SEQUENCE [LARGE SCALE GENOMIC DNA]</scope>
    <source>
        <strain evidence="1 2">Z7542</strain>
    </source>
</reference>